<comment type="caution">
    <text evidence="2">The sequence shown here is derived from an EMBL/GenBank/DDBJ whole genome shotgun (WGS) entry which is preliminary data.</text>
</comment>
<name>A0A7W5ZT43_9SPHN</name>
<dbReference type="EMBL" id="JACICY010000001">
    <property type="protein sequence ID" value="MBB3859493.1"/>
    <property type="molecule type" value="Genomic_DNA"/>
</dbReference>
<protein>
    <recommendedName>
        <fullName evidence="1">Putative DNA-binding domain-containing protein</fullName>
    </recommendedName>
</protein>
<dbReference type="AlphaFoldDB" id="A0A7W5ZT43"/>
<organism evidence="2 3">
    <name type="scientific">Novosphingobium hassiacum</name>
    <dbReference type="NCBI Taxonomy" id="173676"/>
    <lineage>
        <taxon>Bacteria</taxon>
        <taxon>Pseudomonadati</taxon>
        <taxon>Pseudomonadota</taxon>
        <taxon>Alphaproteobacteria</taxon>
        <taxon>Sphingomonadales</taxon>
        <taxon>Sphingomonadaceae</taxon>
        <taxon>Novosphingobium</taxon>
    </lineage>
</organism>
<dbReference type="Pfam" id="PF09836">
    <property type="entry name" value="DUF2063"/>
    <property type="match status" value="1"/>
</dbReference>
<gene>
    <name evidence="2" type="ORF">GGQ88_000733</name>
</gene>
<evidence type="ECO:0000313" key="2">
    <source>
        <dbReference type="EMBL" id="MBB3859493.1"/>
    </source>
</evidence>
<dbReference type="InterPro" id="IPR018640">
    <property type="entry name" value="DUF2063"/>
</dbReference>
<reference evidence="2 3" key="1">
    <citation type="submission" date="2020-08" db="EMBL/GenBank/DDBJ databases">
        <title>Genomic Encyclopedia of Type Strains, Phase IV (KMG-IV): sequencing the most valuable type-strain genomes for metagenomic binning, comparative biology and taxonomic classification.</title>
        <authorList>
            <person name="Goeker M."/>
        </authorList>
    </citation>
    <scope>NUCLEOTIDE SEQUENCE [LARGE SCALE GENOMIC DNA]</scope>
    <source>
        <strain evidence="2 3">DSM 14552</strain>
    </source>
</reference>
<keyword evidence="3" id="KW-1185">Reference proteome</keyword>
<proteinExistence type="predicted"/>
<accession>A0A7W5ZT43</accession>
<feature type="domain" description="Putative DNA-binding" evidence="1">
    <location>
        <begin position="6"/>
        <end position="90"/>
    </location>
</feature>
<dbReference type="Proteomes" id="UP000562395">
    <property type="component" value="Unassembled WGS sequence"/>
</dbReference>
<dbReference type="RefSeq" id="WP_183611731.1">
    <property type="nucleotide sequence ID" value="NZ_JACICY010000001.1"/>
</dbReference>
<evidence type="ECO:0000313" key="3">
    <source>
        <dbReference type="Proteomes" id="UP000562395"/>
    </source>
</evidence>
<sequence>MTLATLQRSFRNWLTDVPVAMEVWVDGDARAGLDIYHNAYRVQLVECLKDTFEKTLLWIGDDAFINAARTHIEQTPPSGWTLGVYGKGFDQTLASLYPDDPEVAELAWLDWALSRAFECADCVPVAADALTAVDWDQAVLVLIPSIQTGLARTNAGAIWSALEAELTPPDATLLPTPGTMLVWRKDFTPCFRTIEAIEQVALEMVGSGSSFTALCMSLIEQLGSEAGIAQAGAMLAEWIDQGLILAINQPEK</sequence>
<evidence type="ECO:0000259" key="1">
    <source>
        <dbReference type="Pfam" id="PF09836"/>
    </source>
</evidence>